<dbReference type="InterPro" id="IPR036771">
    <property type="entry name" value="ATPsynth_dsu/esu_N"/>
</dbReference>
<evidence type="ECO:0000256" key="1">
    <source>
        <dbReference type="ARBA" id="ARBA00023196"/>
    </source>
</evidence>
<dbReference type="eggNOG" id="COG0355">
    <property type="taxonomic scope" value="Bacteria"/>
</dbReference>
<dbReference type="HOGENOM" id="CLU_150659_0_0_6"/>
<accession>Q2SNG2</accession>
<dbReference type="SUPFAM" id="SSF51344">
    <property type="entry name" value="Epsilon subunit of F1F0-ATP synthase N-terminal domain"/>
    <property type="match status" value="1"/>
</dbReference>
<dbReference type="OrthoDB" id="272739at2"/>
<keyword evidence="3" id="KW-1185">Reference proteome</keyword>
<dbReference type="Proteomes" id="UP000000238">
    <property type="component" value="Chromosome"/>
</dbReference>
<evidence type="ECO:0000313" key="2">
    <source>
        <dbReference type="EMBL" id="ABC27812.1"/>
    </source>
</evidence>
<dbReference type="AlphaFoldDB" id="Q2SNG2"/>
<dbReference type="Gene3D" id="2.60.15.10">
    <property type="entry name" value="F0F1 ATP synthase delta/epsilon subunit, N-terminal"/>
    <property type="match status" value="1"/>
</dbReference>
<name>Q2SNG2_HAHCH</name>
<reference evidence="2 3" key="1">
    <citation type="journal article" date="2005" name="Nucleic Acids Res.">
        <title>Genomic blueprint of Hahella chejuensis, a marine microbe producing an algicidal agent.</title>
        <authorList>
            <person name="Jeong H."/>
            <person name="Yim J.H."/>
            <person name="Lee C."/>
            <person name="Choi S.-H."/>
            <person name="Park Y.K."/>
            <person name="Yoon S.H."/>
            <person name="Hur C.-G."/>
            <person name="Kang H.-Y."/>
            <person name="Kim D."/>
            <person name="Lee H.H."/>
            <person name="Park K.H."/>
            <person name="Park S.-H."/>
            <person name="Park H.-S."/>
            <person name="Lee H.K."/>
            <person name="Oh T.K."/>
            <person name="Kim J.F."/>
        </authorList>
    </citation>
    <scope>NUCLEOTIDE SEQUENCE [LARGE SCALE GENOMIC DNA]</scope>
    <source>
        <strain evidence="2 3">KCTC 2396</strain>
    </source>
</reference>
<dbReference type="STRING" id="349521.HCH_00922"/>
<evidence type="ECO:0000313" key="3">
    <source>
        <dbReference type="Proteomes" id="UP000000238"/>
    </source>
</evidence>
<keyword evidence="1" id="KW-0066">ATP synthesis</keyword>
<gene>
    <name evidence="2" type="primary">atpC1</name>
    <name evidence="2" type="ordered locus">HCH_00922</name>
</gene>
<protein>
    <submittedName>
        <fullName evidence="2">F0F1-type ATP synthase, epsilon subunit (Mitochondrial delta subunit)</fullName>
    </submittedName>
</protein>
<sequence>MTPFPVILRDSDQELRIDDVISFRSRDASGGFSLQARHADFLTLTEPGLSRLTQNAGQLFLAATGGLLEFEKGVLYFNTRRFFIDADADLIQTQLIAWLANEKERRSSSHVHLQQLEHELMRRLSRA</sequence>
<organism evidence="2 3">
    <name type="scientific">Hahella chejuensis (strain KCTC 2396)</name>
    <dbReference type="NCBI Taxonomy" id="349521"/>
    <lineage>
        <taxon>Bacteria</taxon>
        <taxon>Pseudomonadati</taxon>
        <taxon>Pseudomonadota</taxon>
        <taxon>Gammaproteobacteria</taxon>
        <taxon>Oceanospirillales</taxon>
        <taxon>Hahellaceae</taxon>
        <taxon>Hahella</taxon>
    </lineage>
</organism>
<dbReference type="KEGG" id="hch:HCH_00922"/>
<dbReference type="RefSeq" id="WP_011394887.1">
    <property type="nucleotide sequence ID" value="NC_007645.1"/>
</dbReference>
<dbReference type="GO" id="GO:0045259">
    <property type="term" value="C:proton-transporting ATP synthase complex"/>
    <property type="evidence" value="ECO:0007669"/>
    <property type="project" value="UniProtKB-KW"/>
</dbReference>
<dbReference type="EMBL" id="CP000155">
    <property type="protein sequence ID" value="ABC27812.1"/>
    <property type="molecule type" value="Genomic_DNA"/>
</dbReference>
<keyword evidence="1" id="KW-0139">CF(1)</keyword>
<proteinExistence type="predicted"/>